<keyword evidence="2" id="KW-1133">Transmembrane helix</keyword>
<name>A0A8K0RLZ9_9PLEO</name>
<sequence length="239" mass="24571">MSAVSSFSTSVLSGTPAASVTGFNDLRFSTQSYTNPRTTETYILSWSTKAIATVRVRPDSDGGGLLLQNGATLAPNASPTTVNSAIISINPTPRQILYRAIESNAGGKGTTTTRSGSAPTATGGSGGTVSSSSKKRKKKSKFGGGAIAGVILGVLATIATILAAVLVVLKRKKKAKEEIARGEDDEVPKHESDRMLAHGNETPHPINPAYSDAPTHSGAQEPGAATVSPGKKEISEPRA</sequence>
<keyword evidence="4" id="KW-1185">Reference proteome</keyword>
<dbReference type="EMBL" id="JAGMVJ010000001">
    <property type="protein sequence ID" value="KAH7095628.1"/>
    <property type="molecule type" value="Genomic_DNA"/>
</dbReference>
<protein>
    <recommendedName>
        <fullName evidence="5">Mid2 domain-containing protein</fullName>
    </recommendedName>
</protein>
<organism evidence="3 4">
    <name type="scientific">Paraphoma chrysanthemicola</name>
    <dbReference type="NCBI Taxonomy" id="798071"/>
    <lineage>
        <taxon>Eukaryota</taxon>
        <taxon>Fungi</taxon>
        <taxon>Dikarya</taxon>
        <taxon>Ascomycota</taxon>
        <taxon>Pezizomycotina</taxon>
        <taxon>Dothideomycetes</taxon>
        <taxon>Pleosporomycetidae</taxon>
        <taxon>Pleosporales</taxon>
        <taxon>Pleosporineae</taxon>
        <taxon>Phaeosphaeriaceae</taxon>
        <taxon>Paraphoma</taxon>
    </lineage>
</organism>
<dbReference type="OrthoDB" id="10413266at2759"/>
<accession>A0A8K0RLZ9</accession>
<feature type="region of interest" description="Disordered" evidence="1">
    <location>
        <begin position="103"/>
        <end position="140"/>
    </location>
</feature>
<evidence type="ECO:0000256" key="2">
    <source>
        <dbReference type="SAM" id="Phobius"/>
    </source>
</evidence>
<feature type="region of interest" description="Disordered" evidence="1">
    <location>
        <begin position="176"/>
        <end position="239"/>
    </location>
</feature>
<evidence type="ECO:0000256" key="1">
    <source>
        <dbReference type="SAM" id="MobiDB-lite"/>
    </source>
</evidence>
<feature type="compositionally biased region" description="Basic and acidic residues" evidence="1">
    <location>
        <begin position="176"/>
        <end position="196"/>
    </location>
</feature>
<evidence type="ECO:0008006" key="5">
    <source>
        <dbReference type="Google" id="ProtNLM"/>
    </source>
</evidence>
<feature type="transmembrane region" description="Helical" evidence="2">
    <location>
        <begin position="142"/>
        <end position="169"/>
    </location>
</feature>
<keyword evidence="2" id="KW-0812">Transmembrane</keyword>
<evidence type="ECO:0000313" key="4">
    <source>
        <dbReference type="Proteomes" id="UP000813461"/>
    </source>
</evidence>
<gene>
    <name evidence="3" type="ORF">FB567DRAFT_513022</name>
</gene>
<proteinExistence type="predicted"/>
<dbReference type="AlphaFoldDB" id="A0A8K0RLZ9"/>
<feature type="compositionally biased region" description="Low complexity" evidence="1">
    <location>
        <begin position="110"/>
        <end position="132"/>
    </location>
</feature>
<feature type="compositionally biased region" description="Basic and acidic residues" evidence="1">
    <location>
        <begin position="230"/>
        <end position="239"/>
    </location>
</feature>
<keyword evidence="2" id="KW-0472">Membrane</keyword>
<dbReference type="Proteomes" id="UP000813461">
    <property type="component" value="Unassembled WGS sequence"/>
</dbReference>
<comment type="caution">
    <text evidence="3">The sequence shown here is derived from an EMBL/GenBank/DDBJ whole genome shotgun (WGS) entry which is preliminary data.</text>
</comment>
<reference evidence="3" key="1">
    <citation type="journal article" date="2021" name="Nat. Commun.">
        <title>Genetic determinants of endophytism in the Arabidopsis root mycobiome.</title>
        <authorList>
            <person name="Mesny F."/>
            <person name="Miyauchi S."/>
            <person name="Thiergart T."/>
            <person name="Pickel B."/>
            <person name="Atanasova L."/>
            <person name="Karlsson M."/>
            <person name="Huettel B."/>
            <person name="Barry K.W."/>
            <person name="Haridas S."/>
            <person name="Chen C."/>
            <person name="Bauer D."/>
            <person name="Andreopoulos W."/>
            <person name="Pangilinan J."/>
            <person name="LaButti K."/>
            <person name="Riley R."/>
            <person name="Lipzen A."/>
            <person name="Clum A."/>
            <person name="Drula E."/>
            <person name="Henrissat B."/>
            <person name="Kohler A."/>
            <person name="Grigoriev I.V."/>
            <person name="Martin F.M."/>
            <person name="Hacquard S."/>
        </authorList>
    </citation>
    <scope>NUCLEOTIDE SEQUENCE</scope>
    <source>
        <strain evidence="3">MPI-SDFR-AT-0120</strain>
    </source>
</reference>
<evidence type="ECO:0000313" key="3">
    <source>
        <dbReference type="EMBL" id="KAH7095628.1"/>
    </source>
</evidence>